<sequence>MSKLFSSSYSMLWPSSRPRAARPSAISYSYSIRQKPTLEDTSSTMATKILTAPFNVPTDSVQISKTGWLRYQKKVKALLNQLRDARHHIHSLFLGRIAEVTCNWGPLDGQRVNIRAPRLVAPVADAFAFASKGNVEGLRTLFLRREASMFDSGVNPHETDQIDRSPIDQVWNMMIREPTSGLQQSASQCRLVKSVTAVDLDEMVIL</sequence>
<proteinExistence type="predicted"/>
<dbReference type="AlphaFoldDB" id="A0AA40DPB1"/>
<accession>A0AA40DPB1</accession>
<comment type="caution">
    <text evidence="1">The sequence shown here is derived from an EMBL/GenBank/DDBJ whole genome shotgun (WGS) entry which is preliminary data.</text>
</comment>
<protein>
    <submittedName>
        <fullName evidence="1">Uncharacterized protein</fullName>
    </submittedName>
</protein>
<dbReference type="EMBL" id="JAUKUA010000006">
    <property type="protein sequence ID" value="KAK0708501.1"/>
    <property type="molecule type" value="Genomic_DNA"/>
</dbReference>
<organism evidence="1 2">
    <name type="scientific">Lasiosphaeris hirsuta</name>
    <dbReference type="NCBI Taxonomy" id="260670"/>
    <lineage>
        <taxon>Eukaryota</taxon>
        <taxon>Fungi</taxon>
        <taxon>Dikarya</taxon>
        <taxon>Ascomycota</taxon>
        <taxon>Pezizomycotina</taxon>
        <taxon>Sordariomycetes</taxon>
        <taxon>Sordariomycetidae</taxon>
        <taxon>Sordariales</taxon>
        <taxon>Lasiosphaeriaceae</taxon>
        <taxon>Lasiosphaeris</taxon>
    </lineage>
</organism>
<reference evidence="1" key="1">
    <citation type="submission" date="2023-06" db="EMBL/GenBank/DDBJ databases">
        <title>Genome-scale phylogeny and comparative genomics of the fungal order Sordariales.</title>
        <authorList>
            <consortium name="Lawrence Berkeley National Laboratory"/>
            <person name="Hensen N."/>
            <person name="Bonometti L."/>
            <person name="Westerberg I."/>
            <person name="Brannstrom I.O."/>
            <person name="Guillou S."/>
            <person name="Cros-Aarteil S."/>
            <person name="Calhoun S."/>
            <person name="Haridas S."/>
            <person name="Kuo A."/>
            <person name="Mondo S."/>
            <person name="Pangilinan J."/>
            <person name="Riley R."/>
            <person name="Labutti K."/>
            <person name="Andreopoulos B."/>
            <person name="Lipzen A."/>
            <person name="Chen C."/>
            <person name="Yanf M."/>
            <person name="Daum C."/>
            <person name="Ng V."/>
            <person name="Clum A."/>
            <person name="Steindorff A."/>
            <person name="Ohm R."/>
            <person name="Martin F."/>
            <person name="Silar P."/>
            <person name="Natvig D."/>
            <person name="Lalanne C."/>
            <person name="Gautier V."/>
            <person name="Ament-Velasquez S.L."/>
            <person name="Kruys A."/>
            <person name="Hutchinson M.I."/>
            <person name="Powell A.J."/>
            <person name="Barry K."/>
            <person name="Miller A.N."/>
            <person name="Grigoriev I.V."/>
            <person name="Debuchy R."/>
            <person name="Gladieux P."/>
            <person name="Thoren M.H."/>
            <person name="Johannesson H."/>
        </authorList>
    </citation>
    <scope>NUCLEOTIDE SEQUENCE</scope>
    <source>
        <strain evidence="1">SMH4607-1</strain>
    </source>
</reference>
<gene>
    <name evidence="1" type="ORF">B0H67DRAFT_686560</name>
</gene>
<keyword evidence="2" id="KW-1185">Reference proteome</keyword>
<evidence type="ECO:0000313" key="2">
    <source>
        <dbReference type="Proteomes" id="UP001172102"/>
    </source>
</evidence>
<evidence type="ECO:0000313" key="1">
    <source>
        <dbReference type="EMBL" id="KAK0708501.1"/>
    </source>
</evidence>
<dbReference type="Proteomes" id="UP001172102">
    <property type="component" value="Unassembled WGS sequence"/>
</dbReference>
<name>A0AA40DPB1_9PEZI</name>